<evidence type="ECO:0000256" key="2">
    <source>
        <dbReference type="SAM" id="SignalP"/>
    </source>
</evidence>
<evidence type="ECO:0000313" key="4">
    <source>
        <dbReference type="Proteomes" id="UP000325054"/>
    </source>
</evidence>
<reference evidence="3 4" key="1">
    <citation type="submission" date="2019-08" db="EMBL/GenBank/DDBJ databases">
        <title>Bacillus genomes from the desert of Cuatro Cienegas, Coahuila.</title>
        <authorList>
            <person name="Olmedo-Alvarez G."/>
        </authorList>
    </citation>
    <scope>NUCLEOTIDE SEQUENCE [LARGE SCALE GENOMIC DNA]</scope>
    <source>
        <strain evidence="3 4">CH451a_14T</strain>
    </source>
</reference>
<feature type="compositionally biased region" description="Basic and acidic residues" evidence="1">
    <location>
        <begin position="183"/>
        <end position="193"/>
    </location>
</feature>
<dbReference type="EMBL" id="VTEW01000004">
    <property type="protein sequence ID" value="TYS82341.1"/>
    <property type="molecule type" value="Genomic_DNA"/>
</dbReference>
<feature type="region of interest" description="Disordered" evidence="1">
    <location>
        <begin position="182"/>
        <end position="220"/>
    </location>
</feature>
<feature type="signal peptide" evidence="2">
    <location>
        <begin position="1"/>
        <end position="21"/>
    </location>
</feature>
<proteinExistence type="predicted"/>
<feature type="chain" id="PRO_5039569571" evidence="2">
    <location>
        <begin position="22"/>
        <end position="220"/>
    </location>
</feature>
<organism evidence="3 4">
    <name type="scientific">Rossellomorea aquimaris</name>
    <dbReference type="NCBI Taxonomy" id="189382"/>
    <lineage>
        <taxon>Bacteria</taxon>
        <taxon>Bacillati</taxon>
        <taxon>Bacillota</taxon>
        <taxon>Bacilli</taxon>
        <taxon>Bacillales</taxon>
        <taxon>Bacillaceae</taxon>
        <taxon>Rossellomorea</taxon>
    </lineage>
</organism>
<sequence length="220" mass="24786">MKKISYGVGLSLLLLAGCGTAEESTEANPAEAQAVKETQEETFETASTDKAVNGDTEEAEMTKEKAAEVLRQYEDTFMEVIDKGPELKEYESRDEIIQQFSTIMTKEQAEDLADIYINDKEGTLSVVATEAPIWLKYDQDYNVEKISEGEYHVIQNNSSELRGNLEVTFVLVLDNDSWLVSKTKTDNKEKTEPEGNNNAEAEGLESEKQEDRIEDEMDFK</sequence>
<dbReference type="AlphaFoldDB" id="A0A5D4U566"/>
<dbReference type="RefSeq" id="WP_148991075.1">
    <property type="nucleotide sequence ID" value="NZ_VTEW01000004.1"/>
</dbReference>
<name>A0A5D4U566_9BACI</name>
<dbReference type="OrthoDB" id="2880030at2"/>
<dbReference type="PROSITE" id="PS51257">
    <property type="entry name" value="PROKAR_LIPOPROTEIN"/>
    <property type="match status" value="1"/>
</dbReference>
<feature type="region of interest" description="Disordered" evidence="1">
    <location>
        <begin position="24"/>
        <end position="61"/>
    </location>
</feature>
<gene>
    <name evidence="3" type="ORF">FZC80_05405</name>
</gene>
<comment type="caution">
    <text evidence="3">The sequence shown here is derived from an EMBL/GenBank/DDBJ whole genome shotgun (WGS) entry which is preliminary data.</text>
</comment>
<accession>A0A5D4U566</accession>
<protein>
    <submittedName>
        <fullName evidence="3">Uncharacterized protein</fullName>
    </submittedName>
</protein>
<evidence type="ECO:0000313" key="3">
    <source>
        <dbReference type="EMBL" id="TYS82341.1"/>
    </source>
</evidence>
<dbReference type="Proteomes" id="UP000325054">
    <property type="component" value="Unassembled WGS sequence"/>
</dbReference>
<keyword evidence="2" id="KW-0732">Signal</keyword>
<evidence type="ECO:0000256" key="1">
    <source>
        <dbReference type="SAM" id="MobiDB-lite"/>
    </source>
</evidence>